<keyword evidence="4" id="KW-1185">Reference proteome</keyword>
<dbReference type="Proteomes" id="UP000037751">
    <property type="component" value="Unassembled WGS sequence"/>
</dbReference>
<dbReference type="InterPro" id="IPR012583">
    <property type="entry name" value="RIX1_N"/>
</dbReference>
<dbReference type="Pfam" id="PF08167">
    <property type="entry name" value="RIX1"/>
    <property type="match status" value="1"/>
</dbReference>
<accession>A0A0M8MQ78</accession>
<dbReference type="EMBL" id="LGAV01000003">
    <property type="protein sequence ID" value="KOS14627.1"/>
    <property type="molecule type" value="Genomic_DNA"/>
</dbReference>
<evidence type="ECO:0000313" key="4">
    <source>
        <dbReference type="Proteomes" id="UP000037751"/>
    </source>
</evidence>
<feature type="region of interest" description="Disordered" evidence="1">
    <location>
        <begin position="691"/>
        <end position="800"/>
    </location>
</feature>
<dbReference type="VEuPathDB" id="FungiDB:Malapachy_0882"/>
<comment type="caution">
    <text evidence="3">The sequence shown here is derived from an EMBL/GenBank/DDBJ whole genome shotgun (WGS) entry which is preliminary data.</text>
</comment>
<gene>
    <name evidence="3" type="ORF">Malapachy_0882</name>
</gene>
<protein>
    <recommendedName>
        <fullName evidence="2">Pre-rRNA-processing protein RIX1 N-terminal domain-containing protein</fullName>
    </recommendedName>
</protein>
<evidence type="ECO:0000259" key="2">
    <source>
        <dbReference type="Pfam" id="PF08167"/>
    </source>
</evidence>
<dbReference type="RefSeq" id="XP_017992259.1">
    <property type="nucleotide sequence ID" value="XM_018135395.1"/>
</dbReference>
<feature type="domain" description="Pre-rRNA-processing protein RIX1 N-terminal" evidence="2">
    <location>
        <begin position="42"/>
        <end position="226"/>
    </location>
</feature>
<feature type="compositionally biased region" description="Pro residues" evidence="1">
    <location>
        <begin position="725"/>
        <end position="753"/>
    </location>
</feature>
<name>A0A0M8MQ78_9BASI</name>
<dbReference type="STRING" id="77020.A0A0M8MQ78"/>
<dbReference type="GeneID" id="28727270"/>
<organism evidence="3 4">
    <name type="scientific">Malassezia pachydermatis</name>
    <dbReference type="NCBI Taxonomy" id="77020"/>
    <lineage>
        <taxon>Eukaryota</taxon>
        <taxon>Fungi</taxon>
        <taxon>Dikarya</taxon>
        <taxon>Basidiomycota</taxon>
        <taxon>Ustilaginomycotina</taxon>
        <taxon>Malasseziomycetes</taxon>
        <taxon>Malasseziales</taxon>
        <taxon>Malasseziaceae</taxon>
        <taxon>Malassezia</taxon>
    </lineage>
</organism>
<sequence>MASTSGSVPASAAAAAALVHALDTESSFADIAWYADVQLAMQQAALANDSGVLQALEKRMTTLLTTSVAHNETHAAWSHAATLMQMYMDQCGWSIVEAHGSVWVARVHAHLEHTATAPASSAVLASLAPLVRVVTHGMMGIESMAHPEYHRTVVSPFISKMGHAMLSVVEAAWAAWGVHMPETAASALAELLSCVREQLACTPTTYRPHVGKIHTLCMHMLFGSYAASEAAPRDVPAALRASATRLLAQLPITGSASSSMEPTASSGKVSQAQLWAATMTELLEALTLSIMGCAPSLDWRAMGIEAVQGRTPPLAWEVASNDYTVGIPLSWARSRLLLAPGCIVQMYMTQPTKRSVPVPLARCVHLARVLCSVRTSATTVPREQQRLEAQSIVQLRRWGLHWLTCLVETFQQATWRYVYDMDLVSVLCEQAEQACPDERYEVLQTLHSLCASRTTVPLPLDPASTYVQRMASLCTQELRAFLVQTPMAWRVHVPLKRARVFESDAVLHAERVPQDAILVKSDTERLCVAMAASLLAALLPMLVSNAAPGHRDAARLGLLALVGVTEAWIAARLVDGQSASSMQALQTCIASLTQCMVEAHGALIPHTLPRVYAMMQRGRALSLPWIQAACDESLTRLRLLLRPRVPPLVDVVDSSALEERVDVLDAQDTVPLRLAGWRGTQTAREEYAQLRLPSPSPPPLGVAAEPASEPASVQASREEGATPDVAPPRPAQAVAPPRPVVMPPSLPPPPASVPAPRAMSSERVDAEVERAVPALDMEASDEEALPTLHMEASDEEEDPM</sequence>
<reference evidence="3 4" key="1">
    <citation type="submission" date="2015-07" db="EMBL/GenBank/DDBJ databases">
        <title>Draft Genome Sequence of Malassezia furfur CBS1878 and Malassezia pachydermatis CBS1879.</title>
        <authorList>
            <person name="Triana S."/>
            <person name="Ohm R."/>
            <person name="Gonzalez A."/>
            <person name="DeCock H."/>
            <person name="Restrepo S."/>
            <person name="Celis A."/>
        </authorList>
    </citation>
    <scope>NUCLEOTIDE SEQUENCE [LARGE SCALE GENOMIC DNA]</scope>
    <source>
        <strain evidence="3 4">CBS 1879</strain>
    </source>
</reference>
<evidence type="ECO:0000256" key="1">
    <source>
        <dbReference type="SAM" id="MobiDB-lite"/>
    </source>
</evidence>
<dbReference type="AlphaFoldDB" id="A0A0M8MQ78"/>
<feature type="compositionally biased region" description="Basic and acidic residues" evidence="1">
    <location>
        <begin position="760"/>
        <end position="770"/>
    </location>
</feature>
<proteinExistence type="predicted"/>
<evidence type="ECO:0000313" key="3">
    <source>
        <dbReference type="EMBL" id="KOS14627.1"/>
    </source>
</evidence>
<dbReference type="OrthoDB" id="20900at2759"/>